<reference evidence="8" key="1">
    <citation type="submission" date="2022-03" db="EMBL/GenBank/DDBJ databases">
        <authorList>
            <person name="Martin C."/>
        </authorList>
    </citation>
    <scope>NUCLEOTIDE SEQUENCE</scope>
</reference>
<evidence type="ECO:0000256" key="6">
    <source>
        <dbReference type="ARBA" id="ARBA00069357"/>
    </source>
</evidence>
<dbReference type="PANTHER" id="PTHR12103">
    <property type="entry name" value="5'-NUCLEOTIDASE DOMAIN-CONTAINING"/>
    <property type="match status" value="1"/>
</dbReference>
<dbReference type="SUPFAM" id="SSF56784">
    <property type="entry name" value="HAD-like"/>
    <property type="match status" value="1"/>
</dbReference>
<evidence type="ECO:0000256" key="2">
    <source>
        <dbReference type="ARBA" id="ARBA00022723"/>
    </source>
</evidence>
<keyword evidence="4" id="KW-0460">Magnesium</keyword>
<sequence length="466" mass="54406">MSKFSLKFTDYDAFGFDLDHTLAKYKLPALFKLCHNALAEFLVKEKGYHPDLQKPFELDKDFCTKGLIFDTVKGNFFKLDENGTILRASHGTRFLSNDEICATYGPDRHWKQYSKLAETVNNLGDEFRIFENYFDMPGKVICARMVDILDRKGAPEKYDIWKDVFDGYNHVYNPKNFSEEKGGFFPEIKLHPEKYLNKCSEDIKLWLKKLKEGNRKVFILTSSYNDFATHLLKYILGENWSDYIDINLTFARKPGFFNKNRPFLRVDQELEKEPVQELNMGATYSQGNHKILKQFLKKATGVDDPKILFFGDSLRSDVFPAKMYVNWDTVVVLEEMEIEGMLGFDVKGQVQSDREDDDEPRKKKMKYTGPSVEEAEFLASSKWGSFFYDNSCMGKEEGKGPKMMNTFWGYLIRRYSDISIPQLDYIVDFPMDHEYNVFDHEDYKREGFYPGIPKILASNSKNVEKD</sequence>
<evidence type="ECO:0000256" key="3">
    <source>
        <dbReference type="ARBA" id="ARBA00022801"/>
    </source>
</evidence>
<evidence type="ECO:0000313" key="9">
    <source>
        <dbReference type="Proteomes" id="UP000749559"/>
    </source>
</evidence>
<keyword evidence="3" id="KW-0378">Hydrolase</keyword>
<evidence type="ECO:0000313" key="8">
    <source>
        <dbReference type="EMBL" id="CAH1799056.1"/>
    </source>
</evidence>
<comment type="caution">
    <text evidence="8">The sequence shown here is derived from an EMBL/GenBank/DDBJ whole genome shotgun (WGS) entry which is preliminary data.</text>
</comment>
<dbReference type="InterPro" id="IPR036412">
    <property type="entry name" value="HAD-like_sf"/>
</dbReference>
<protein>
    <recommendedName>
        <fullName evidence="6">5'-nucleotidase domain-containing protein 1</fullName>
    </recommendedName>
</protein>
<dbReference type="NCBIfam" id="TIGR02244">
    <property type="entry name" value="HAD-IG-Ncltidse"/>
    <property type="match status" value="1"/>
</dbReference>
<accession>A0A8S4PXP3</accession>
<keyword evidence="5" id="KW-0007">Acetylation</keyword>
<evidence type="ECO:0000256" key="5">
    <source>
        <dbReference type="ARBA" id="ARBA00022990"/>
    </source>
</evidence>
<gene>
    <name evidence="8" type="ORF">OFUS_LOCUS23112</name>
</gene>
<dbReference type="AlphaFoldDB" id="A0A8S4PXP3"/>
<dbReference type="PANTHER" id="PTHR12103:SF38">
    <property type="entry name" value="5'-NUCLEOTIDASE DOMAIN-CONTAINING PROTEIN 1"/>
    <property type="match status" value="1"/>
</dbReference>
<name>A0A8S4PXP3_OWEFU</name>
<dbReference type="Pfam" id="PF05761">
    <property type="entry name" value="5_nucleotid"/>
    <property type="match status" value="1"/>
</dbReference>
<evidence type="ECO:0000256" key="7">
    <source>
        <dbReference type="SAM" id="MobiDB-lite"/>
    </source>
</evidence>
<dbReference type="InterPro" id="IPR023214">
    <property type="entry name" value="HAD_sf"/>
</dbReference>
<dbReference type="Proteomes" id="UP000749559">
    <property type="component" value="Unassembled WGS sequence"/>
</dbReference>
<dbReference type="Gene3D" id="3.40.50.1000">
    <property type="entry name" value="HAD superfamily/HAD-like"/>
    <property type="match status" value="1"/>
</dbReference>
<dbReference type="OrthoDB" id="6503940at2759"/>
<feature type="region of interest" description="Disordered" evidence="7">
    <location>
        <begin position="349"/>
        <end position="368"/>
    </location>
</feature>
<proteinExistence type="inferred from homology"/>
<evidence type="ECO:0000256" key="4">
    <source>
        <dbReference type="ARBA" id="ARBA00022842"/>
    </source>
</evidence>
<evidence type="ECO:0000256" key="1">
    <source>
        <dbReference type="ARBA" id="ARBA00009589"/>
    </source>
</evidence>
<dbReference type="GO" id="GO:0008253">
    <property type="term" value="F:5'-nucleotidase activity"/>
    <property type="evidence" value="ECO:0007669"/>
    <property type="project" value="TreeGrafter"/>
</dbReference>
<comment type="similarity">
    <text evidence="1">Belongs to the 5'(3')-deoxyribonucleotidase family.</text>
</comment>
<keyword evidence="2" id="KW-0479">Metal-binding</keyword>
<dbReference type="EMBL" id="CAIIXF020000011">
    <property type="protein sequence ID" value="CAH1799056.1"/>
    <property type="molecule type" value="Genomic_DNA"/>
</dbReference>
<dbReference type="GO" id="GO:0046872">
    <property type="term" value="F:metal ion binding"/>
    <property type="evidence" value="ECO:0007669"/>
    <property type="project" value="UniProtKB-KW"/>
</dbReference>
<dbReference type="InterPro" id="IPR008380">
    <property type="entry name" value="HAD-SF_hydro_IG_5-nucl"/>
</dbReference>
<organism evidence="8 9">
    <name type="scientific">Owenia fusiformis</name>
    <name type="common">Polychaete worm</name>
    <dbReference type="NCBI Taxonomy" id="6347"/>
    <lineage>
        <taxon>Eukaryota</taxon>
        <taxon>Metazoa</taxon>
        <taxon>Spiralia</taxon>
        <taxon>Lophotrochozoa</taxon>
        <taxon>Annelida</taxon>
        <taxon>Polychaeta</taxon>
        <taxon>Sedentaria</taxon>
        <taxon>Canalipalpata</taxon>
        <taxon>Sabellida</taxon>
        <taxon>Oweniida</taxon>
        <taxon>Oweniidae</taxon>
        <taxon>Owenia</taxon>
    </lineage>
</organism>
<keyword evidence="9" id="KW-1185">Reference proteome</keyword>
<dbReference type="FunFam" id="3.40.50.1000:FF:000086">
    <property type="entry name" value="LD24878p"/>
    <property type="match status" value="1"/>
</dbReference>